<dbReference type="HOGENOM" id="CLU_2074611_0_0_1"/>
<keyword evidence="3" id="KW-1185">Reference proteome</keyword>
<evidence type="ECO:0000256" key="1">
    <source>
        <dbReference type="SAM" id="MobiDB-lite"/>
    </source>
</evidence>
<sequence length="118" mass="12570">MYCVIVVHLTVDDDGHGRDEDTGMSGSGLTWRRVVLGGGGGGGGGGGRLEGKDATRRMLRSSHLVLIRRLLTRMDPRRLITSNAPAPPQTKPQHNSMHNVDSDCIPASPSHTALHGVL</sequence>
<accession>A0A0C9V8Z4</accession>
<name>A0A0C9V8Z4_SPHS4</name>
<feature type="region of interest" description="Disordered" evidence="1">
    <location>
        <begin position="78"/>
        <end position="98"/>
    </location>
</feature>
<organism evidence="2 3">
    <name type="scientific">Sphaerobolus stellatus (strain SS14)</name>
    <dbReference type="NCBI Taxonomy" id="990650"/>
    <lineage>
        <taxon>Eukaryota</taxon>
        <taxon>Fungi</taxon>
        <taxon>Dikarya</taxon>
        <taxon>Basidiomycota</taxon>
        <taxon>Agaricomycotina</taxon>
        <taxon>Agaricomycetes</taxon>
        <taxon>Phallomycetidae</taxon>
        <taxon>Geastrales</taxon>
        <taxon>Sphaerobolaceae</taxon>
        <taxon>Sphaerobolus</taxon>
    </lineage>
</organism>
<protein>
    <submittedName>
        <fullName evidence="2">Uncharacterized protein</fullName>
    </submittedName>
</protein>
<proteinExistence type="predicted"/>
<gene>
    <name evidence="2" type="ORF">M422DRAFT_264032</name>
</gene>
<reference evidence="2 3" key="1">
    <citation type="submission" date="2014-06" db="EMBL/GenBank/DDBJ databases">
        <title>Evolutionary Origins and Diversification of the Mycorrhizal Mutualists.</title>
        <authorList>
            <consortium name="DOE Joint Genome Institute"/>
            <consortium name="Mycorrhizal Genomics Consortium"/>
            <person name="Kohler A."/>
            <person name="Kuo A."/>
            <person name="Nagy L.G."/>
            <person name="Floudas D."/>
            <person name="Copeland A."/>
            <person name="Barry K.W."/>
            <person name="Cichocki N."/>
            <person name="Veneault-Fourrey C."/>
            <person name="LaButti K."/>
            <person name="Lindquist E.A."/>
            <person name="Lipzen A."/>
            <person name="Lundell T."/>
            <person name="Morin E."/>
            <person name="Murat C."/>
            <person name="Riley R."/>
            <person name="Ohm R."/>
            <person name="Sun H."/>
            <person name="Tunlid A."/>
            <person name="Henrissat B."/>
            <person name="Grigoriev I.V."/>
            <person name="Hibbett D.S."/>
            <person name="Martin F."/>
        </authorList>
    </citation>
    <scope>NUCLEOTIDE SEQUENCE [LARGE SCALE GENOMIC DNA]</scope>
    <source>
        <strain evidence="2 3">SS14</strain>
    </source>
</reference>
<evidence type="ECO:0000313" key="2">
    <source>
        <dbReference type="EMBL" id="KIJ33900.1"/>
    </source>
</evidence>
<dbReference type="EMBL" id="KN837206">
    <property type="protein sequence ID" value="KIJ33900.1"/>
    <property type="molecule type" value="Genomic_DNA"/>
</dbReference>
<dbReference type="AlphaFoldDB" id="A0A0C9V8Z4"/>
<evidence type="ECO:0000313" key="3">
    <source>
        <dbReference type="Proteomes" id="UP000054279"/>
    </source>
</evidence>
<dbReference type="Proteomes" id="UP000054279">
    <property type="component" value="Unassembled WGS sequence"/>
</dbReference>